<reference evidence="2" key="1">
    <citation type="journal article" date="2021" name="Genome Biol. Evol.">
        <title>The assembled and annotated genome of the fairy-ring fungus Marasmius oreades.</title>
        <authorList>
            <person name="Hiltunen M."/>
            <person name="Ament-Velasquez S.L."/>
            <person name="Johannesson H."/>
        </authorList>
    </citation>
    <scope>NUCLEOTIDE SEQUENCE</scope>
    <source>
        <strain evidence="2">03SP1</strain>
    </source>
</reference>
<feature type="transmembrane region" description="Helical" evidence="1">
    <location>
        <begin position="188"/>
        <end position="210"/>
    </location>
</feature>
<dbReference type="EMBL" id="CM032184">
    <property type="protein sequence ID" value="KAG7094467.1"/>
    <property type="molecule type" value="Genomic_DNA"/>
</dbReference>
<dbReference type="OrthoDB" id="3256800at2759"/>
<proteinExistence type="predicted"/>
<gene>
    <name evidence="2" type="ORF">E1B28_008063</name>
</gene>
<evidence type="ECO:0000313" key="2">
    <source>
        <dbReference type="EMBL" id="KAG7094467.1"/>
    </source>
</evidence>
<protein>
    <submittedName>
        <fullName evidence="2">Uncharacterized protein</fullName>
    </submittedName>
</protein>
<dbReference type="AlphaFoldDB" id="A0A9P7S362"/>
<dbReference type="KEGG" id="more:E1B28_008063"/>
<evidence type="ECO:0000256" key="1">
    <source>
        <dbReference type="SAM" id="Phobius"/>
    </source>
</evidence>
<feature type="transmembrane region" description="Helical" evidence="1">
    <location>
        <begin position="257"/>
        <end position="276"/>
    </location>
</feature>
<dbReference type="RefSeq" id="XP_043010937.1">
    <property type="nucleotide sequence ID" value="XM_043152850.1"/>
</dbReference>
<keyword evidence="1" id="KW-1133">Transmembrane helix</keyword>
<sequence>MGEIGFSPFFEARAERNAYLASGMLILYEYCRVFLGLFLSQSPPGFTLPSNNFKETTMVDRERAFSLEPILWVTLQHPPPIHSFQLECHCVPLPKTVIFSADFFHWQNTGASLQVITSHLILQLRLCAMYGNTWKIVALCVFLTCGEALTMGIIFGIPNDKLVGTNNPFPGLYICADADPSDGSRWLVYYWMSILITDTVLLSLALAKAWRYRPSTGLCSALMITLTKDSVVYFFIICSVYLANLVVWFFNRITLNELLTSFSFVISSILANRLLISLRRESFRCQPDAEIHSYMPSIRRTESLQFTTILDNVTPATTTNGSRI</sequence>
<dbReference type="GeneID" id="66077139"/>
<accession>A0A9P7S362</accession>
<name>A0A9P7S362_9AGAR</name>
<keyword evidence="1" id="KW-0472">Membrane</keyword>
<keyword evidence="1" id="KW-0812">Transmembrane</keyword>
<dbReference type="Proteomes" id="UP001049176">
    <property type="component" value="Chromosome 4"/>
</dbReference>
<feature type="transmembrane region" description="Helical" evidence="1">
    <location>
        <begin position="136"/>
        <end position="157"/>
    </location>
</feature>
<organism evidence="2 3">
    <name type="scientific">Marasmius oreades</name>
    <name type="common">fairy-ring Marasmius</name>
    <dbReference type="NCBI Taxonomy" id="181124"/>
    <lineage>
        <taxon>Eukaryota</taxon>
        <taxon>Fungi</taxon>
        <taxon>Dikarya</taxon>
        <taxon>Basidiomycota</taxon>
        <taxon>Agaricomycotina</taxon>
        <taxon>Agaricomycetes</taxon>
        <taxon>Agaricomycetidae</taxon>
        <taxon>Agaricales</taxon>
        <taxon>Marasmiineae</taxon>
        <taxon>Marasmiaceae</taxon>
        <taxon>Marasmius</taxon>
    </lineage>
</organism>
<keyword evidence="3" id="KW-1185">Reference proteome</keyword>
<comment type="caution">
    <text evidence="2">The sequence shown here is derived from an EMBL/GenBank/DDBJ whole genome shotgun (WGS) entry which is preliminary data.</text>
</comment>
<evidence type="ECO:0000313" key="3">
    <source>
        <dbReference type="Proteomes" id="UP001049176"/>
    </source>
</evidence>
<feature type="transmembrane region" description="Helical" evidence="1">
    <location>
        <begin position="231"/>
        <end position="251"/>
    </location>
</feature>